<dbReference type="GO" id="GO:0003714">
    <property type="term" value="F:transcription corepressor activity"/>
    <property type="evidence" value="ECO:0007669"/>
    <property type="project" value="TreeGrafter"/>
</dbReference>
<dbReference type="SMART" id="SM00099">
    <property type="entry name" value="btg1"/>
    <property type="match status" value="1"/>
</dbReference>
<dbReference type="PANTHER" id="PTHR17537">
    <property type="entry name" value="TRANSDUCER OF ERBB2 TOB"/>
    <property type="match status" value="1"/>
</dbReference>
<feature type="compositionally biased region" description="Basic and acidic residues" evidence="3">
    <location>
        <begin position="225"/>
        <end position="235"/>
    </location>
</feature>
<dbReference type="Gene3D" id="3.90.640.90">
    <property type="entry name" value="Anti-proliferative protein, N-terminal domain"/>
    <property type="match status" value="1"/>
</dbReference>
<protein>
    <submittedName>
        <fullName evidence="6">Protein Tob1-like</fullName>
    </submittedName>
</protein>
<comment type="similarity">
    <text evidence="1">Belongs to the BTG family.</text>
</comment>
<organism evidence="5 6">
    <name type="scientific">Actinia tenebrosa</name>
    <name type="common">Australian red waratah sea anemone</name>
    <dbReference type="NCBI Taxonomy" id="6105"/>
    <lineage>
        <taxon>Eukaryota</taxon>
        <taxon>Metazoa</taxon>
        <taxon>Cnidaria</taxon>
        <taxon>Anthozoa</taxon>
        <taxon>Hexacorallia</taxon>
        <taxon>Actiniaria</taxon>
        <taxon>Actiniidae</taxon>
        <taxon>Actinia</taxon>
    </lineage>
</organism>
<dbReference type="InterPro" id="IPR036054">
    <property type="entry name" value="BTG-like_sf"/>
</dbReference>
<sequence length="269" mass="30515">MELEIQVSVNFLMNYLYNKLPRRRVDLFGEELAKKLTQKFEGHWYPDRPQKGSAYRCILISEKLDPVLVEAAKESGLKIEDVKANLPEKLCLWIDPHEVSYRIGEQGSVSSIYKKESNSFADEISDAETARWVGLLNGHNATRTKSFERSAERSSPTFSSGSSSSSPSPVMGQSFAPYFAWSTAEDMGKKPRSRPGRNIPSPLSPNAQEFSPIKPVGRPWTFPRTTERYHQDGRRNSPPFSNSPNLDWLAFADMPYRDNFNNSQMPIMA</sequence>
<dbReference type="Pfam" id="PF07742">
    <property type="entry name" value="BTG"/>
    <property type="match status" value="1"/>
</dbReference>
<evidence type="ECO:0000256" key="1">
    <source>
        <dbReference type="ARBA" id="ARBA00007989"/>
    </source>
</evidence>
<dbReference type="InterPro" id="IPR015676">
    <property type="entry name" value="Tob1/2"/>
</dbReference>
<feature type="domain" description="Anti-proliferative protein" evidence="4">
    <location>
        <begin position="1"/>
        <end position="106"/>
    </location>
</feature>
<dbReference type="FunCoup" id="A0A6P8IRA7">
    <property type="interactions" value="1471"/>
</dbReference>
<dbReference type="KEGG" id="aten:116303413"/>
<dbReference type="AlphaFoldDB" id="A0A6P8IRA7"/>
<dbReference type="PRINTS" id="PR00310">
    <property type="entry name" value="ANTIPRLFBTG1"/>
</dbReference>
<dbReference type="GeneID" id="116303413"/>
<dbReference type="GO" id="GO:0005737">
    <property type="term" value="C:cytoplasm"/>
    <property type="evidence" value="ECO:0007669"/>
    <property type="project" value="TreeGrafter"/>
</dbReference>
<evidence type="ECO:0000259" key="4">
    <source>
        <dbReference type="SMART" id="SM00099"/>
    </source>
</evidence>
<dbReference type="Proteomes" id="UP000515163">
    <property type="component" value="Unplaced"/>
</dbReference>
<dbReference type="PANTHER" id="PTHR17537:SF5">
    <property type="entry name" value="TRANSDUCER OF ERBB2, ISOFORM A"/>
    <property type="match status" value="1"/>
</dbReference>
<dbReference type="InterPro" id="IPR002087">
    <property type="entry name" value="Anti_prolifrtn"/>
</dbReference>
<dbReference type="OrthoDB" id="19928at2759"/>
<feature type="compositionally biased region" description="Low complexity" evidence="3">
    <location>
        <begin position="154"/>
        <end position="169"/>
    </location>
</feature>
<dbReference type="InParanoid" id="A0A6P8IRA7"/>
<feature type="region of interest" description="Disordered" evidence="3">
    <location>
        <begin position="186"/>
        <end position="244"/>
    </location>
</feature>
<evidence type="ECO:0000313" key="6">
    <source>
        <dbReference type="RefSeq" id="XP_031568803.1"/>
    </source>
</evidence>
<name>A0A6P8IRA7_ACTTE</name>
<feature type="region of interest" description="Disordered" evidence="3">
    <location>
        <begin position="144"/>
        <end position="170"/>
    </location>
</feature>
<dbReference type="SUPFAM" id="SSF160696">
    <property type="entry name" value="BTG domain-like"/>
    <property type="match status" value="1"/>
</dbReference>
<evidence type="ECO:0000313" key="5">
    <source>
        <dbReference type="Proteomes" id="UP000515163"/>
    </source>
</evidence>
<keyword evidence="5" id="KW-1185">Reference proteome</keyword>
<dbReference type="GO" id="GO:0005634">
    <property type="term" value="C:nucleus"/>
    <property type="evidence" value="ECO:0007669"/>
    <property type="project" value="TreeGrafter"/>
</dbReference>
<proteinExistence type="inferred from homology"/>
<accession>A0A6P8IRA7</accession>
<evidence type="ECO:0000256" key="3">
    <source>
        <dbReference type="SAM" id="MobiDB-lite"/>
    </source>
</evidence>
<evidence type="ECO:0000256" key="2">
    <source>
        <dbReference type="ARBA" id="ARBA00022553"/>
    </source>
</evidence>
<reference evidence="6" key="1">
    <citation type="submission" date="2025-08" db="UniProtKB">
        <authorList>
            <consortium name="RefSeq"/>
        </authorList>
    </citation>
    <scope>IDENTIFICATION</scope>
    <source>
        <tissue evidence="6">Tentacle</tissue>
    </source>
</reference>
<keyword evidence="2" id="KW-0597">Phosphoprotein</keyword>
<gene>
    <name evidence="6" type="primary">LOC116303413</name>
</gene>
<dbReference type="RefSeq" id="XP_031568803.1">
    <property type="nucleotide sequence ID" value="XM_031712943.1"/>
</dbReference>